<evidence type="ECO:0000256" key="3">
    <source>
        <dbReference type="ARBA" id="ARBA00022989"/>
    </source>
</evidence>
<feature type="transmembrane region" description="Helical" evidence="5">
    <location>
        <begin position="351"/>
        <end position="371"/>
    </location>
</feature>
<evidence type="ECO:0000256" key="4">
    <source>
        <dbReference type="ARBA" id="ARBA00023136"/>
    </source>
</evidence>
<proteinExistence type="predicted"/>
<dbReference type="Ensembl" id="ENSSMAT00000044783.1">
    <property type="protein sequence ID" value="ENSSMAP00000053884.1"/>
    <property type="gene ID" value="ENSSMAG00000013118.2"/>
</dbReference>
<evidence type="ECO:0000256" key="1">
    <source>
        <dbReference type="ARBA" id="ARBA00004141"/>
    </source>
</evidence>
<keyword evidence="4 5" id="KW-0472">Membrane</keyword>
<keyword evidence="2 5" id="KW-0812">Transmembrane</keyword>
<dbReference type="Proteomes" id="UP000694558">
    <property type="component" value="Chromosome 2"/>
</dbReference>
<dbReference type="AlphaFoldDB" id="A0A8D3D2X6"/>
<feature type="transmembrane region" description="Helical" evidence="5">
    <location>
        <begin position="214"/>
        <end position="243"/>
    </location>
</feature>
<feature type="transmembrane region" description="Helical" evidence="5">
    <location>
        <begin position="180"/>
        <end position="202"/>
    </location>
</feature>
<organism evidence="7 8">
    <name type="scientific">Scophthalmus maximus</name>
    <name type="common">Turbot</name>
    <name type="synonym">Psetta maxima</name>
    <dbReference type="NCBI Taxonomy" id="52904"/>
    <lineage>
        <taxon>Eukaryota</taxon>
        <taxon>Metazoa</taxon>
        <taxon>Chordata</taxon>
        <taxon>Craniata</taxon>
        <taxon>Vertebrata</taxon>
        <taxon>Euteleostomi</taxon>
        <taxon>Actinopterygii</taxon>
        <taxon>Neopterygii</taxon>
        <taxon>Teleostei</taxon>
        <taxon>Neoteleostei</taxon>
        <taxon>Acanthomorphata</taxon>
        <taxon>Carangaria</taxon>
        <taxon>Pleuronectiformes</taxon>
        <taxon>Pleuronectoidei</taxon>
        <taxon>Scophthalmidae</taxon>
        <taxon>Scophthalmus</taxon>
    </lineage>
</organism>
<reference evidence="7" key="1">
    <citation type="submission" date="2023-05" db="EMBL/GenBank/DDBJ databases">
        <title>High-quality long-read genome of Scophthalmus maximus.</title>
        <authorList>
            <person name="Lien S."/>
            <person name="Martinez P."/>
        </authorList>
    </citation>
    <scope>NUCLEOTIDE SEQUENCE [LARGE SCALE GENOMIC DNA]</scope>
</reference>
<dbReference type="GO" id="GO:0005886">
    <property type="term" value="C:plasma membrane"/>
    <property type="evidence" value="ECO:0007669"/>
    <property type="project" value="TreeGrafter"/>
</dbReference>
<dbReference type="InterPro" id="IPR013057">
    <property type="entry name" value="AA_transpt_TM"/>
</dbReference>
<dbReference type="GeneTree" id="ENSGT00940000158917"/>
<dbReference type="PANTHER" id="PTHR22950">
    <property type="entry name" value="AMINO ACID TRANSPORTER"/>
    <property type="match status" value="1"/>
</dbReference>
<dbReference type="Pfam" id="PF01490">
    <property type="entry name" value="Aa_trans"/>
    <property type="match status" value="2"/>
</dbReference>
<gene>
    <name evidence="7" type="primary">slc38a4</name>
</gene>
<feature type="domain" description="Amino acid transporter transmembrane" evidence="6">
    <location>
        <begin position="61"/>
        <end position="226"/>
    </location>
</feature>
<evidence type="ECO:0000256" key="2">
    <source>
        <dbReference type="ARBA" id="ARBA00022692"/>
    </source>
</evidence>
<reference evidence="7" key="2">
    <citation type="submission" date="2025-08" db="UniProtKB">
        <authorList>
            <consortium name="Ensembl"/>
        </authorList>
    </citation>
    <scope>IDENTIFICATION</scope>
</reference>
<dbReference type="GO" id="GO:0015179">
    <property type="term" value="F:L-amino acid transmembrane transporter activity"/>
    <property type="evidence" value="ECO:0007669"/>
    <property type="project" value="TreeGrafter"/>
</dbReference>
<dbReference type="PANTHER" id="PTHR22950:SF222">
    <property type="entry name" value="SODIUM-COUPLED NEUTRAL AMINO ACID TRANSPORTER 4"/>
    <property type="match status" value="1"/>
</dbReference>
<name>A0A8D3D2X6_SCOMX</name>
<feature type="transmembrane region" description="Helical" evidence="5">
    <location>
        <begin position="91"/>
        <end position="113"/>
    </location>
</feature>
<protein>
    <recommendedName>
        <fullName evidence="6">Amino acid transporter transmembrane domain-containing protein</fullName>
    </recommendedName>
</protein>
<evidence type="ECO:0000313" key="8">
    <source>
        <dbReference type="Proteomes" id="UP000694558"/>
    </source>
</evidence>
<keyword evidence="3 5" id="KW-1133">Transmembrane helix</keyword>
<accession>A0A8D3D2X6</accession>
<feature type="transmembrane region" description="Helical" evidence="5">
    <location>
        <begin position="63"/>
        <end position="84"/>
    </location>
</feature>
<feature type="transmembrane region" description="Helical" evidence="5">
    <location>
        <begin position="264"/>
        <end position="288"/>
    </location>
</feature>
<evidence type="ECO:0000259" key="6">
    <source>
        <dbReference type="Pfam" id="PF01490"/>
    </source>
</evidence>
<comment type="subcellular location">
    <subcellularLocation>
        <location evidence="1">Membrane</location>
        <topology evidence="1">Multi-pass membrane protein</topology>
    </subcellularLocation>
</comment>
<feature type="domain" description="Amino acid transporter transmembrane" evidence="6">
    <location>
        <begin position="228"/>
        <end position="379"/>
    </location>
</feature>
<feature type="transmembrane region" description="Helical" evidence="5">
    <location>
        <begin position="308"/>
        <end position="331"/>
    </location>
</feature>
<evidence type="ECO:0000256" key="5">
    <source>
        <dbReference type="SAM" id="Phobius"/>
    </source>
</evidence>
<evidence type="ECO:0000313" key="7">
    <source>
        <dbReference type="Ensembl" id="ENSSMAP00000053884.1"/>
    </source>
</evidence>
<sequence length="396" mass="43592">MSCHVHVIQAAAVGKILVSRSKAGVMLYPGNFGVPGNLDSKGDNVEVWGNGFVSKQHPGHTSFGMSVFNLSNAIMGSGILGLSYAMANTGIILFLVLLVAVAILSLYSVHLLLVTAKEGGSLIYEKLGERAFGWPGKMAAFVSITMQNIGAMSSYLFIVKYELPEVIRAFLALEENSGEWYLNGNYLVVFVSIGIILPLSLLKNLGYLGYTSGFSLTCMVFFLGVVSSTAYTVPILAFAFVCHPEVLPIYSELKDRSRKKMQNVSNLSILAMLIMYMLSALFGYLTFYDNVEAELLHTFTKVYKFDTMLLMVRLAVLTAVTLTVPIVLFPIRSSINTLLFSGRDFSWTRHLLIAAAILAFNNLLVIFVPTIRDIFGFIGESRQDSQHYISYLKIGN</sequence>